<organism evidence="2 3">
    <name type="scientific">Promicromonospora sukumoe</name>
    <dbReference type="NCBI Taxonomy" id="88382"/>
    <lineage>
        <taxon>Bacteria</taxon>
        <taxon>Bacillati</taxon>
        <taxon>Actinomycetota</taxon>
        <taxon>Actinomycetes</taxon>
        <taxon>Micrococcales</taxon>
        <taxon>Promicromonosporaceae</taxon>
        <taxon>Promicromonospora</taxon>
    </lineage>
</organism>
<dbReference type="RefSeq" id="WP_182614362.1">
    <property type="nucleotide sequence ID" value="NZ_BAAATF010000002.1"/>
</dbReference>
<reference evidence="2 3" key="1">
    <citation type="submission" date="2020-07" db="EMBL/GenBank/DDBJ databases">
        <title>Sequencing the genomes of 1000 actinobacteria strains.</title>
        <authorList>
            <person name="Klenk H.-P."/>
        </authorList>
    </citation>
    <scope>NUCLEOTIDE SEQUENCE [LARGE SCALE GENOMIC DNA]</scope>
    <source>
        <strain evidence="2 3">DSM 44121</strain>
    </source>
</reference>
<dbReference type="EMBL" id="JACGWV010000001">
    <property type="protein sequence ID" value="MBA8806666.1"/>
    <property type="molecule type" value="Genomic_DNA"/>
</dbReference>
<proteinExistence type="predicted"/>
<keyword evidence="1" id="KW-0812">Transmembrane</keyword>
<evidence type="ECO:0000313" key="3">
    <source>
        <dbReference type="Proteomes" id="UP000540568"/>
    </source>
</evidence>
<accession>A0A7W3PCH7</accession>
<keyword evidence="3" id="KW-1185">Reference proteome</keyword>
<dbReference type="AlphaFoldDB" id="A0A7W3PCH7"/>
<sequence>MTIVGIVFGTAFVVAGAILMVFSGRIGNAAERDVGRNLSATLADLVRKAPSGLDMQKRVFVIGVGFLVFGALFATVDPLLN</sequence>
<comment type="caution">
    <text evidence="2">The sequence shown here is derived from an EMBL/GenBank/DDBJ whole genome shotgun (WGS) entry which is preliminary data.</text>
</comment>
<name>A0A7W3PCH7_9MICO</name>
<dbReference type="Proteomes" id="UP000540568">
    <property type="component" value="Unassembled WGS sequence"/>
</dbReference>
<feature type="transmembrane region" description="Helical" evidence="1">
    <location>
        <begin position="59"/>
        <end position="76"/>
    </location>
</feature>
<evidence type="ECO:0000256" key="1">
    <source>
        <dbReference type="SAM" id="Phobius"/>
    </source>
</evidence>
<feature type="transmembrane region" description="Helical" evidence="1">
    <location>
        <begin position="6"/>
        <end position="26"/>
    </location>
</feature>
<keyword evidence="1" id="KW-1133">Transmembrane helix</keyword>
<protein>
    <submittedName>
        <fullName evidence="2">Uncharacterized protein</fullName>
    </submittedName>
</protein>
<evidence type="ECO:0000313" key="2">
    <source>
        <dbReference type="EMBL" id="MBA8806666.1"/>
    </source>
</evidence>
<keyword evidence="1" id="KW-0472">Membrane</keyword>
<gene>
    <name evidence="2" type="ORF">FHX71_000608</name>
</gene>